<sequence length="382" mass="42968">MPPLTAPEATAHASASLYVGELDASVDETVLSEIFNVVGPIASVRICRDTVTGRSLGYAYVSYLNAADDEHALDQLSYCVIKNRPCRIMRSQRVPVLHKTGRGIITITNLDEAIDNKALHDTFAAFGNVLSCEVVTDQNGKSCGYGYIHYDAAETAEAAIAAVNSMLLNEKQVFFVRRISRKGCQSQISKPWTQFTNIIVKNLDTEITKQEFRAMFEEFGIITSAVLKTDKEGKSLGFGFIHYEKHEEAERAMDEMNEKIIRGRPLFVERAQKKAERLSELARSHEEAVREYQNKYAGINLYVKNLDDDMDDDKLRAKFEAFGTIASCKVIYNEHSISKGLGFVCFSTPDEATKAVAEMNNKMIGSRPLHVWFSQRHEFHRQ</sequence>
<comment type="similarity">
    <text evidence="3">Belongs to the polyadenylate-binding protein type-1 family.</text>
</comment>
<evidence type="ECO:0000256" key="9">
    <source>
        <dbReference type="PROSITE-ProRule" id="PRU00176"/>
    </source>
</evidence>
<feature type="domain" description="RRM" evidence="11">
    <location>
        <begin position="299"/>
        <end position="376"/>
    </location>
</feature>
<dbReference type="GO" id="GO:0003723">
    <property type="term" value="F:RNA binding"/>
    <property type="evidence" value="ECO:0007669"/>
    <property type="project" value="UniProtKB-UniRule"/>
</dbReference>
<evidence type="ECO:0000256" key="8">
    <source>
        <dbReference type="ARBA" id="ARBA00023242"/>
    </source>
</evidence>
<feature type="coiled-coil region" evidence="10">
    <location>
        <begin position="268"/>
        <end position="295"/>
    </location>
</feature>
<dbReference type="GO" id="GO:0005634">
    <property type="term" value="C:nucleus"/>
    <property type="evidence" value="ECO:0007669"/>
    <property type="project" value="UniProtKB-SubCell"/>
</dbReference>
<dbReference type="InterPro" id="IPR000504">
    <property type="entry name" value="RRM_dom"/>
</dbReference>
<keyword evidence="6" id="KW-0810">Translation regulation</keyword>
<dbReference type="SUPFAM" id="SSF54928">
    <property type="entry name" value="RNA-binding domain, RBD"/>
    <property type="match status" value="2"/>
</dbReference>
<proteinExistence type="inferred from homology"/>
<evidence type="ECO:0000256" key="2">
    <source>
        <dbReference type="ARBA" id="ARBA00004496"/>
    </source>
</evidence>
<evidence type="ECO:0000256" key="10">
    <source>
        <dbReference type="SAM" id="Coils"/>
    </source>
</evidence>
<dbReference type="InterPro" id="IPR035979">
    <property type="entry name" value="RBD_domain_sf"/>
</dbReference>
<dbReference type="Pfam" id="PF00076">
    <property type="entry name" value="RRM_1"/>
    <property type="match status" value="4"/>
</dbReference>
<feature type="domain" description="RRM" evidence="11">
    <location>
        <begin position="15"/>
        <end position="93"/>
    </location>
</feature>
<keyword evidence="8" id="KW-0539">Nucleus</keyword>
<evidence type="ECO:0000256" key="1">
    <source>
        <dbReference type="ARBA" id="ARBA00004123"/>
    </source>
</evidence>
<dbReference type="PANTHER" id="PTHR24012">
    <property type="entry name" value="RNA BINDING PROTEIN"/>
    <property type="match status" value="1"/>
</dbReference>
<dbReference type="GO" id="GO:0006417">
    <property type="term" value="P:regulation of translation"/>
    <property type="evidence" value="ECO:0007669"/>
    <property type="project" value="UniProtKB-KW"/>
</dbReference>
<evidence type="ECO:0000256" key="4">
    <source>
        <dbReference type="ARBA" id="ARBA00022490"/>
    </source>
</evidence>
<evidence type="ECO:0000313" key="13">
    <source>
        <dbReference type="Proteomes" id="UP000044841"/>
    </source>
</evidence>
<dbReference type="Proteomes" id="UP000044841">
    <property type="component" value="Unassembled WGS sequence"/>
</dbReference>
<reference evidence="12 13" key="1">
    <citation type="submission" date="2015-07" db="EMBL/GenBank/DDBJ databases">
        <authorList>
            <person name="Noorani M."/>
        </authorList>
    </citation>
    <scope>NUCLEOTIDE SEQUENCE [LARGE SCALE GENOMIC DNA]</scope>
    <source>
        <strain evidence="12">BBA 69670</strain>
    </source>
</reference>
<gene>
    <name evidence="12" type="ORF">RSOLAG22IIIB_04772</name>
</gene>
<keyword evidence="10" id="KW-0175">Coiled coil</keyword>
<dbReference type="PROSITE" id="PS50102">
    <property type="entry name" value="RRM"/>
    <property type="match status" value="4"/>
</dbReference>
<keyword evidence="7 9" id="KW-0694">RNA-binding</keyword>
<dbReference type="CDD" id="cd12380">
    <property type="entry name" value="RRM3_I_PABPs"/>
    <property type="match status" value="1"/>
</dbReference>
<dbReference type="FunFam" id="3.30.70.330:FF:000003">
    <property type="entry name" value="Polyadenylate-binding protein"/>
    <property type="match status" value="1"/>
</dbReference>
<dbReference type="SMART" id="SM00360">
    <property type="entry name" value="RRM"/>
    <property type="match status" value="4"/>
</dbReference>
<dbReference type="AlphaFoldDB" id="A0A0K6G015"/>
<evidence type="ECO:0000256" key="6">
    <source>
        <dbReference type="ARBA" id="ARBA00022845"/>
    </source>
</evidence>
<keyword evidence="13" id="KW-1185">Reference proteome</keyword>
<dbReference type="InterPro" id="IPR012677">
    <property type="entry name" value="Nucleotide-bd_a/b_plait_sf"/>
</dbReference>
<evidence type="ECO:0000313" key="12">
    <source>
        <dbReference type="EMBL" id="CUA71724.1"/>
    </source>
</evidence>
<evidence type="ECO:0000256" key="5">
    <source>
        <dbReference type="ARBA" id="ARBA00022737"/>
    </source>
</evidence>
<dbReference type="EMBL" id="CYGV01001256">
    <property type="protein sequence ID" value="CUA71724.1"/>
    <property type="molecule type" value="Genomic_DNA"/>
</dbReference>
<dbReference type="GO" id="GO:0010494">
    <property type="term" value="C:cytoplasmic stress granule"/>
    <property type="evidence" value="ECO:0007669"/>
    <property type="project" value="UniProtKB-ARBA"/>
</dbReference>
<organism evidence="12 13">
    <name type="scientific">Rhizoctonia solani</name>
    <dbReference type="NCBI Taxonomy" id="456999"/>
    <lineage>
        <taxon>Eukaryota</taxon>
        <taxon>Fungi</taxon>
        <taxon>Dikarya</taxon>
        <taxon>Basidiomycota</taxon>
        <taxon>Agaricomycotina</taxon>
        <taxon>Agaricomycetes</taxon>
        <taxon>Cantharellales</taxon>
        <taxon>Ceratobasidiaceae</taxon>
        <taxon>Rhizoctonia</taxon>
    </lineage>
</organism>
<dbReference type="Gene3D" id="3.30.70.330">
    <property type="match status" value="4"/>
</dbReference>
<keyword evidence="5" id="KW-0677">Repeat</keyword>
<feature type="domain" description="RRM" evidence="11">
    <location>
        <begin position="196"/>
        <end position="273"/>
    </location>
</feature>
<protein>
    <submittedName>
        <fullName evidence="12">Polyadenylate-binding protein, cytoplasmic and nuclear</fullName>
    </submittedName>
</protein>
<keyword evidence="4" id="KW-0963">Cytoplasm</keyword>
<evidence type="ECO:0000256" key="7">
    <source>
        <dbReference type="ARBA" id="ARBA00022884"/>
    </source>
</evidence>
<comment type="subcellular location">
    <subcellularLocation>
        <location evidence="2">Cytoplasm</location>
    </subcellularLocation>
    <subcellularLocation>
        <location evidence="1">Nucleus</location>
    </subcellularLocation>
</comment>
<accession>A0A0K6G015</accession>
<evidence type="ECO:0000259" key="11">
    <source>
        <dbReference type="PROSITE" id="PS50102"/>
    </source>
</evidence>
<feature type="domain" description="RRM" evidence="11">
    <location>
        <begin position="103"/>
        <end position="173"/>
    </location>
</feature>
<evidence type="ECO:0000256" key="3">
    <source>
        <dbReference type="ARBA" id="ARBA00008557"/>
    </source>
</evidence>
<dbReference type="FunFam" id="3.30.70.330:FF:000651">
    <property type="entry name" value="Poly(A) binding protein cytoplasmic 1 like"/>
    <property type="match status" value="2"/>
</dbReference>
<name>A0A0K6G015_9AGAM</name>